<dbReference type="Proteomes" id="UP000317550">
    <property type="component" value="Chromosome"/>
</dbReference>
<gene>
    <name evidence="2" type="ORF">FNU76_21365</name>
</gene>
<reference evidence="3" key="1">
    <citation type="submission" date="2019-07" db="EMBL/GenBank/DDBJ databases">
        <title>Chitinimonas sp. nov., isolated from Ny-Alesund, arctica soil.</title>
        <authorList>
            <person name="Xu Q."/>
            <person name="Peng F."/>
        </authorList>
    </citation>
    <scope>NUCLEOTIDE SEQUENCE [LARGE SCALE GENOMIC DNA]</scope>
    <source>
        <strain evidence="3">R3-44</strain>
    </source>
</reference>
<proteinExistence type="predicted"/>
<dbReference type="EMBL" id="CP041730">
    <property type="protein sequence ID" value="QDQ28698.1"/>
    <property type="molecule type" value="Genomic_DNA"/>
</dbReference>
<dbReference type="PROSITE" id="PS51257">
    <property type="entry name" value="PROKAR_LIPOPROTEIN"/>
    <property type="match status" value="1"/>
</dbReference>
<dbReference type="OrthoDB" id="8773802at2"/>
<feature type="chain" id="PRO_5027551299" description="Lipoprotein" evidence="1">
    <location>
        <begin position="24"/>
        <end position="239"/>
    </location>
</feature>
<name>A0A516SL09_9NEIS</name>
<keyword evidence="3" id="KW-1185">Reference proteome</keyword>
<evidence type="ECO:0008006" key="4">
    <source>
        <dbReference type="Google" id="ProtNLM"/>
    </source>
</evidence>
<evidence type="ECO:0000313" key="2">
    <source>
        <dbReference type="EMBL" id="QDQ28698.1"/>
    </source>
</evidence>
<feature type="signal peptide" evidence="1">
    <location>
        <begin position="1"/>
        <end position="23"/>
    </location>
</feature>
<evidence type="ECO:0000313" key="3">
    <source>
        <dbReference type="Proteomes" id="UP000317550"/>
    </source>
</evidence>
<accession>A0A516SL09</accession>
<protein>
    <recommendedName>
        <fullName evidence="4">Lipoprotein</fullName>
    </recommendedName>
</protein>
<keyword evidence="1" id="KW-0732">Signal</keyword>
<evidence type="ECO:0000256" key="1">
    <source>
        <dbReference type="SAM" id="SignalP"/>
    </source>
</evidence>
<dbReference type="AlphaFoldDB" id="A0A516SL09"/>
<sequence>MKLVAILPILPILLLLTACDQIAAASSKDKPAAQTDGNTMSCVAGGLKLSGTGAPAVEVGGFGIQGDTLNAFALSLNVERAGKVHQVSSSLMPLPMRAGTYHFPSLAVPGMSLAFYNIRTTEGDLLRGYNGGTYSQQFSPIENDPEAKLKVQVDKMIVSDAPQPGFKRVHAAGHFAFNAAALPASSPSDACVSNGIARSLLSVKAGERLLPLFDATVCGAEKIHVQCDFDVVTDFVKQS</sequence>
<organism evidence="2 3">
    <name type="scientific">Chitinimonas arctica</name>
    <dbReference type="NCBI Taxonomy" id="2594795"/>
    <lineage>
        <taxon>Bacteria</taxon>
        <taxon>Pseudomonadati</taxon>
        <taxon>Pseudomonadota</taxon>
        <taxon>Betaproteobacteria</taxon>
        <taxon>Neisseriales</taxon>
        <taxon>Chitinibacteraceae</taxon>
        <taxon>Chitinimonas</taxon>
    </lineage>
</organism>
<dbReference type="RefSeq" id="WP_144280081.1">
    <property type="nucleotide sequence ID" value="NZ_CP041730.1"/>
</dbReference>
<dbReference type="KEGG" id="cari:FNU76_21365"/>